<comment type="function">
    <text evidence="5">May play the central regulatory role in sporulation. It may be an element of the effector pathway responsible for the activation of sporulation genes in response to nutritional stress. Spo0A may act in concert with spo0H (a sigma factor) to control the expression of some genes that are critical to the sporulation process.</text>
</comment>
<evidence type="ECO:0000259" key="9">
    <source>
        <dbReference type="PROSITE" id="PS51755"/>
    </source>
</evidence>
<feature type="domain" description="Response regulatory" evidence="8">
    <location>
        <begin position="3"/>
        <end position="116"/>
    </location>
</feature>
<dbReference type="PROSITE" id="PS51755">
    <property type="entry name" value="OMPR_PHOB"/>
    <property type="match status" value="1"/>
</dbReference>
<keyword evidence="11" id="KW-1185">Reference proteome</keyword>
<accession>A0A8J6JJE3</accession>
<dbReference type="PANTHER" id="PTHR48111:SF43">
    <property type="entry name" value="STAGE 0 SPORULATION PROTEIN A HOMOLOG"/>
    <property type="match status" value="1"/>
</dbReference>
<dbReference type="SMART" id="SM00448">
    <property type="entry name" value="REC"/>
    <property type="match status" value="1"/>
</dbReference>
<dbReference type="GO" id="GO:0000156">
    <property type="term" value="F:phosphorelay response regulator activity"/>
    <property type="evidence" value="ECO:0007669"/>
    <property type="project" value="TreeGrafter"/>
</dbReference>
<dbReference type="SUPFAM" id="SSF46894">
    <property type="entry name" value="C-terminal effector domain of the bipartite response regulators"/>
    <property type="match status" value="1"/>
</dbReference>
<dbReference type="Proteomes" id="UP000607645">
    <property type="component" value="Unassembled WGS sequence"/>
</dbReference>
<evidence type="ECO:0000256" key="3">
    <source>
        <dbReference type="ARBA" id="ARBA00023125"/>
    </source>
</evidence>
<organism evidence="10 11">
    <name type="scientific">Lawsonibacter faecis</name>
    <dbReference type="NCBI Taxonomy" id="2763052"/>
    <lineage>
        <taxon>Bacteria</taxon>
        <taxon>Bacillati</taxon>
        <taxon>Bacillota</taxon>
        <taxon>Clostridia</taxon>
        <taxon>Eubacteriales</taxon>
        <taxon>Oscillospiraceae</taxon>
        <taxon>Lawsonibacter</taxon>
    </lineage>
</organism>
<gene>
    <name evidence="10" type="ORF">H8S62_02640</name>
</gene>
<dbReference type="Gene3D" id="6.10.250.690">
    <property type="match status" value="1"/>
</dbReference>
<dbReference type="InterPro" id="IPR001867">
    <property type="entry name" value="OmpR/PhoB-type_DNA-bd"/>
</dbReference>
<evidence type="ECO:0000259" key="8">
    <source>
        <dbReference type="PROSITE" id="PS50110"/>
    </source>
</evidence>
<keyword evidence="3 7" id="KW-0238">DNA-binding</keyword>
<evidence type="ECO:0000256" key="1">
    <source>
        <dbReference type="ARBA" id="ARBA00018672"/>
    </source>
</evidence>
<keyword evidence="2" id="KW-0805">Transcription regulation</keyword>
<dbReference type="GO" id="GO:0032993">
    <property type="term" value="C:protein-DNA complex"/>
    <property type="evidence" value="ECO:0007669"/>
    <property type="project" value="TreeGrafter"/>
</dbReference>
<dbReference type="PANTHER" id="PTHR48111">
    <property type="entry name" value="REGULATOR OF RPOS"/>
    <property type="match status" value="1"/>
</dbReference>
<protein>
    <recommendedName>
        <fullName evidence="1">Stage 0 sporulation protein A homolog</fullName>
    </recommendedName>
</protein>
<dbReference type="GO" id="GO:0005829">
    <property type="term" value="C:cytosol"/>
    <property type="evidence" value="ECO:0007669"/>
    <property type="project" value="TreeGrafter"/>
</dbReference>
<dbReference type="InterPro" id="IPR011006">
    <property type="entry name" value="CheY-like_superfamily"/>
</dbReference>
<comment type="caution">
    <text evidence="10">The sequence shown here is derived from an EMBL/GenBank/DDBJ whole genome shotgun (WGS) entry which is preliminary data.</text>
</comment>
<dbReference type="InterPro" id="IPR039420">
    <property type="entry name" value="WalR-like"/>
</dbReference>
<keyword evidence="6" id="KW-0597">Phosphoprotein</keyword>
<name>A0A8J6JJE3_9FIRM</name>
<dbReference type="GO" id="GO:0000976">
    <property type="term" value="F:transcription cis-regulatory region binding"/>
    <property type="evidence" value="ECO:0007669"/>
    <property type="project" value="TreeGrafter"/>
</dbReference>
<dbReference type="AlphaFoldDB" id="A0A8J6JJE3"/>
<dbReference type="PROSITE" id="PS50110">
    <property type="entry name" value="RESPONSE_REGULATORY"/>
    <property type="match status" value="1"/>
</dbReference>
<reference evidence="10" key="1">
    <citation type="submission" date="2020-08" db="EMBL/GenBank/DDBJ databases">
        <title>Genome public.</title>
        <authorList>
            <person name="Liu C."/>
            <person name="Sun Q."/>
        </authorList>
    </citation>
    <scope>NUCLEOTIDE SEQUENCE</scope>
    <source>
        <strain evidence="10">NSJ-52</strain>
    </source>
</reference>
<evidence type="ECO:0000256" key="6">
    <source>
        <dbReference type="PROSITE-ProRule" id="PRU00169"/>
    </source>
</evidence>
<dbReference type="RefSeq" id="WP_186918386.1">
    <property type="nucleotide sequence ID" value="NZ_JACOPQ010000002.1"/>
</dbReference>
<dbReference type="Gene3D" id="1.10.10.10">
    <property type="entry name" value="Winged helix-like DNA-binding domain superfamily/Winged helix DNA-binding domain"/>
    <property type="match status" value="1"/>
</dbReference>
<dbReference type="InterPro" id="IPR001789">
    <property type="entry name" value="Sig_transdc_resp-reg_receiver"/>
</dbReference>
<evidence type="ECO:0000256" key="5">
    <source>
        <dbReference type="ARBA" id="ARBA00024867"/>
    </source>
</evidence>
<evidence type="ECO:0000256" key="2">
    <source>
        <dbReference type="ARBA" id="ARBA00023015"/>
    </source>
</evidence>
<feature type="DNA-binding region" description="OmpR/PhoB-type" evidence="7">
    <location>
        <begin position="125"/>
        <end position="221"/>
    </location>
</feature>
<dbReference type="SUPFAM" id="SSF52172">
    <property type="entry name" value="CheY-like"/>
    <property type="match status" value="1"/>
</dbReference>
<dbReference type="SMART" id="SM00862">
    <property type="entry name" value="Trans_reg_C"/>
    <property type="match status" value="1"/>
</dbReference>
<dbReference type="Gene3D" id="3.40.50.2300">
    <property type="match status" value="1"/>
</dbReference>
<evidence type="ECO:0000313" key="10">
    <source>
        <dbReference type="EMBL" id="MBC5735910.1"/>
    </source>
</evidence>
<dbReference type="InterPro" id="IPR016032">
    <property type="entry name" value="Sig_transdc_resp-reg_C-effctor"/>
</dbReference>
<feature type="domain" description="OmpR/PhoB-type" evidence="9">
    <location>
        <begin position="125"/>
        <end position="221"/>
    </location>
</feature>
<dbReference type="GO" id="GO:0006355">
    <property type="term" value="P:regulation of DNA-templated transcription"/>
    <property type="evidence" value="ECO:0007669"/>
    <property type="project" value="InterPro"/>
</dbReference>
<sequence>MQKIMIIEDDPVIRDELSLLLGNEGYQSLPVDVFTAVPEQVGRAGPDLILLDLGLPGRDGFSLCADIHKLSAAPVIFVTSRDSALDELRALSLGGDDYITKPYNIPVLLARIRAVLRRSGGAADPDTLEWGGLRLNLTKGAASAGGRTAELTRNELKILAYLMGRPGEIVSREDLIDALWDSRIYIDDNTLSVNMTRLRGKLESLGLPGYIKTRRGMGYQL</sequence>
<dbReference type="Pfam" id="PF00072">
    <property type="entry name" value="Response_reg"/>
    <property type="match status" value="1"/>
</dbReference>
<feature type="modified residue" description="4-aspartylphosphate" evidence="6">
    <location>
        <position position="52"/>
    </location>
</feature>
<proteinExistence type="predicted"/>
<keyword evidence="4" id="KW-0804">Transcription</keyword>
<dbReference type="CDD" id="cd00383">
    <property type="entry name" value="trans_reg_C"/>
    <property type="match status" value="1"/>
</dbReference>
<evidence type="ECO:0000313" key="11">
    <source>
        <dbReference type="Proteomes" id="UP000607645"/>
    </source>
</evidence>
<evidence type="ECO:0000256" key="4">
    <source>
        <dbReference type="ARBA" id="ARBA00023163"/>
    </source>
</evidence>
<dbReference type="InterPro" id="IPR036388">
    <property type="entry name" value="WH-like_DNA-bd_sf"/>
</dbReference>
<evidence type="ECO:0000256" key="7">
    <source>
        <dbReference type="PROSITE-ProRule" id="PRU01091"/>
    </source>
</evidence>
<dbReference type="EMBL" id="JACOPQ010000002">
    <property type="protein sequence ID" value="MBC5735910.1"/>
    <property type="molecule type" value="Genomic_DNA"/>
</dbReference>
<dbReference type="Pfam" id="PF00486">
    <property type="entry name" value="Trans_reg_C"/>
    <property type="match status" value="1"/>
</dbReference>